<keyword evidence="6 10" id="KW-0418">Kinase</keyword>
<dbReference type="InterPro" id="IPR003594">
    <property type="entry name" value="HATPase_dom"/>
</dbReference>
<keyword evidence="11" id="KW-1185">Reference proteome</keyword>
<evidence type="ECO:0000256" key="5">
    <source>
        <dbReference type="ARBA" id="ARBA00022741"/>
    </source>
</evidence>
<dbReference type="STRING" id="580332.Slit_2784"/>
<dbReference type="EMBL" id="CP001965">
    <property type="protein sequence ID" value="ADE13009.1"/>
    <property type="molecule type" value="Genomic_DNA"/>
</dbReference>
<dbReference type="AlphaFoldDB" id="D5CPL4"/>
<keyword evidence="4" id="KW-0808">Transferase</keyword>
<dbReference type="PANTHER" id="PTHR43065">
    <property type="entry name" value="SENSOR HISTIDINE KINASE"/>
    <property type="match status" value="1"/>
</dbReference>
<dbReference type="GO" id="GO:0004673">
    <property type="term" value="F:protein histidine kinase activity"/>
    <property type="evidence" value="ECO:0007669"/>
    <property type="project" value="UniProtKB-EC"/>
</dbReference>
<gene>
    <name evidence="10" type="ordered locus">Slit_2784</name>
</gene>
<dbReference type="PRINTS" id="PR00344">
    <property type="entry name" value="BCTRLSENSOR"/>
</dbReference>
<dbReference type="RefSeq" id="WP_013030907.1">
    <property type="nucleotide sequence ID" value="NC_013959.1"/>
</dbReference>
<dbReference type="InterPro" id="IPR005467">
    <property type="entry name" value="His_kinase_dom"/>
</dbReference>
<keyword evidence="8" id="KW-0902">Two-component regulatory system</keyword>
<dbReference type="PANTHER" id="PTHR43065:SF10">
    <property type="entry name" value="PEROXIDE STRESS-ACTIVATED HISTIDINE KINASE MAK3"/>
    <property type="match status" value="1"/>
</dbReference>
<evidence type="ECO:0000256" key="2">
    <source>
        <dbReference type="ARBA" id="ARBA00012438"/>
    </source>
</evidence>
<dbReference type="SMART" id="SM00387">
    <property type="entry name" value="HATPase_c"/>
    <property type="match status" value="1"/>
</dbReference>
<evidence type="ECO:0000256" key="3">
    <source>
        <dbReference type="ARBA" id="ARBA00022553"/>
    </source>
</evidence>
<keyword evidence="7" id="KW-0067">ATP-binding</keyword>
<dbReference type="GO" id="GO:0000160">
    <property type="term" value="P:phosphorelay signal transduction system"/>
    <property type="evidence" value="ECO:0007669"/>
    <property type="project" value="UniProtKB-KW"/>
</dbReference>
<comment type="catalytic activity">
    <reaction evidence="1">
        <text>ATP + protein L-histidine = ADP + protein N-phospho-L-histidine.</text>
        <dbReference type="EC" id="2.7.13.3"/>
    </reaction>
</comment>
<dbReference type="GO" id="GO:0005524">
    <property type="term" value="F:ATP binding"/>
    <property type="evidence" value="ECO:0007669"/>
    <property type="project" value="UniProtKB-KW"/>
</dbReference>
<name>D5CPL4_SIDLE</name>
<evidence type="ECO:0000313" key="11">
    <source>
        <dbReference type="Proteomes" id="UP000001625"/>
    </source>
</evidence>
<evidence type="ECO:0000256" key="1">
    <source>
        <dbReference type="ARBA" id="ARBA00000085"/>
    </source>
</evidence>
<dbReference type="Gene3D" id="3.30.565.10">
    <property type="entry name" value="Histidine kinase-like ATPase, C-terminal domain"/>
    <property type="match status" value="2"/>
</dbReference>
<dbReference type="Pfam" id="PF13589">
    <property type="entry name" value="HATPase_c_3"/>
    <property type="match status" value="1"/>
</dbReference>
<protein>
    <recommendedName>
        <fullName evidence="2">histidine kinase</fullName>
        <ecNumber evidence="2">2.7.13.3</ecNumber>
    </recommendedName>
</protein>
<evidence type="ECO:0000259" key="9">
    <source>
        <dbReference type="PROSITE" id="PS50109"/>
    </source>
</evidence>
<accession>D5CPL4</accession>
<feature type="domain" description="Histidine kinase" evidence="9">
    <location>
        <begin position="476"/>
        <end position="688"/>
    </location>
</feature>
<evidence type="ECO:0000256" key="7">
    <source>
        <dbReference type="ARBA" id="ARBA00022840"/>
    </source>
</evidence>
<dbReference type="InterPro" id="IPR036890">
    <property type="entry name" value="HATPase_C_sf"/>
</dbReference>
<dbReference type="KEGG" id="slt:Slit_2784"/>
<dbReference type="SUPFAM" id="SSF55874">
    <property type="entry name" value="ATPase domain of HSP90 chaperone/DNA topoisomerase II/histidine kinase"/>
    <property type="match status" value="2"/>
</dbReference>
<dbReference type="HOGENOM" id="CLU_012281_1_0_4"/>
<keyword evidence="3" id="KW-0597">Phosphoprotein</keyword>
<evidence type="ECO:0000256" key="4">
    <source>
        <dbReference type="ARBA" id="ARBA00022679"/>
    </source>
</evidence>
<evidence type="ECO:0000256" key="8">
    <source>
        <dbReference type="ARBA" id="ARBA00023012"/>
    </source>
</evidence>
<keyword evidence="5" id="KW-0547">Nucleotide-binding</keyword>
<dbReference type="PROSITE" id="PS50109">
    <property type="entry name" value="HIS_KIN"/>
    <property type="match status" value="1"/>
</dbReference>
<dbReference type="OrthoDB" id="6114847at2"/>
<organism evidence="10 11">
    <name type="scientific">Sideroxydans lithotrophicus (strain ES-1)</name>
    <dbReference type="NCBI Taxonomy" id="580332"/>
    <lineage>
        <taxon>Bacteria</taxon>
        <taxon>Pseudomonadati</taxon>
        <taxon>Pseudomonadota</taxon>
        <taxon>Betaproteobacteria</taxon>
        <taxon>Nitrosomonadales</taxon>
        <taxon>Gallionellaceae</taxon>
        <taxon>Sideroxydans</taxon>
    </lineage>
</organism>
<dbReference type="Proteomes" id="UP000001625">
    <property type="component" value="Chromosome"/>
</dbReference>
<reference evidence="10 11" key="1">
    <citation type="submission" date="2010-03" db="EMBL/GenBank/DDBJ databases">
        <title>Complete sequence of Sideroxydans lithotrophicus ES-1.</title>
        <authorList>
            <consortium name="US DOE Joint Genome Institute"/>
            <person name="Lucas S."/>
            <person name="Copeland A."/>
            <person name="Lapidus A."/>
            <person name="Cheng J.-F."/>
            <person name="Bruce D."/>
            <person name="Goodwin L."/>
            <person name="Pitluck S."/>
            <person name="Munk A.C."/>
            <person name="Detter J.C."/>
            <person name="Han C."/>
            <person name="Tapia R."/>
            <person name="Larimer F."/>
            <person name="Land M."/>
            <person name="Hauser L."/>
            <person name="Kyrpides N."/>
            <person name="Ivanova N."/>
            <person name="Emerson D."/>
            <person name="Woyke T."/>
        </authorList>
    </citation>
    <scope>NUCLEOTIDE SEQUENCE [LARGE SCALE GENOMIC DNA]</scope>
    <source>
        <strain evidence="10 11">ES-1</strain>
    </source>
</reference>
<sequence length="689" mass="75645">MTTATFRFSPAILTRLGEELNQSPDQSILELVKNSYDANANLCTIKITNTTTIGGEISIVDDGDGMDANAIKNGWLILGKSSKESDVPTRLGRRPAGSKGLGRLAALRMGKEVTLSAVQRGNSRRIHHLTIDWSKFDSANVVEDVELQISTMKNVELGQGVTIVLKDLRAAVRPDEVKRLARSLLLLTDPFGDKANGFQVNLIAPEFKEVEALLSKKYFDQADYHLYAKIDANGSGSARILDWQGKVLAKADHAELRRKKQAERYKAPQSVFDLWAFLLGGTEFSARRVTKTEITDWLTTFGGVHVYQDEIRVAPYGNQGNDWLEMNLARVKSPEERPGTHNSIGRITVPGSGKYSLKQKTDRTGFIENDTFGELKEFAQDALNWMARWRLEKAELRRRNEKEAAPKAAVIQKDKVDAAIALAEPKVRKIIESAFSGYQKTRDKETDALKKEIQLYRTLSTAGITAATFSHEAHGNPLKTIDLSVTALSQRIPKIVKVKTDQAKLLAPVESIKSASSSLATLGTATLSLVRASKRRMARVSIHETIDHITKLMEPFMLGRDSKIEHHLCKGDPYLRTSEAAIESVFANLINNSLAAFERAATANRFITITTSVKDEVIEIVFADTGPGIADLKLSEIWLPGATTNPDGTGLGLTIVRDTVKDMGGKIDAVSNGPLGGAEFTILLPILGS</sequence>
<proteinExistence type="predicted"/>
<dbReference type="InterPro" id="IPR004358">
    <property type="entry name" value="Sig_transdc_His_kin-like_C"/>
</dbReference>
<dbReference type="Pfam" id="PF02518">
    <property type="entry name" value="HATPase_c"/>
    <property type="match status" value="1"/>
</dbReference>
<dbReference type="EC" id="2.7.13.3" evidence="2"/>
<evidence type="ECO:0000313" key="10">
    <source>
        <dbReference type="EMBL" id="ADE13009.1"/>
    </source>
</evidence>
<dbReference type="eggNOG" id="COG4191">
    <property type="taxonomic scope" value="Bacteria"/>
</dbReference>
<evidence type="ECO:0000256" key="6">
    <source>
        <dbReference type="ARBA" id="ARBA00022777"/>
    </source>
</evidence>